<organism evidence="2 3">
    <name type="scientific">Dibothriocephalus latus</name>
    <name type="common">Fish tapeworm</name>
    <name type="synonym">Diphyllobothrium latum</name>
    <dbReference type="NCBI Taxonomy" id="60516"/>
    <lineage>
        <taxon>Eukaryota</taxon>
        <taxon>Metazoa</taxon>
        <taxon>Spiralia</taxon>
        <taxon>Lophotrochozoa</taxon>
        <taxon>Platyhelminthes</taxon>
        <taxon>Cestoda</taxon>
        <taxon>Eucestoda</taxon>
        <taxon>Diphyllobothriidea</taxon>
        <taxon>Diphyllobothriidae</taxon>
        <taxon>Dibothriocephalus</taxon>
    </lineage>
</organism>
<proteinExistence type="predicted"/>
<feature type="compositionally biased region" description="Acidic residues" evidence="1">
    <location>
        <begin position="23"/>
        <end position="36"/>
    </location>
</feature>
<evidence type="ECO:0000313" key="2">
    <source>
        <dbReference type="EMBL" id="VDN10525.1"/>
    </source>
</evidence>
<keyword evidence="3" id="KW-1185">Reference proteome</keyword>
<sequence>MWRDDLPQEKDMNGCIVNNHDNEGEEEEEDMEAWLDEELKKINSEDIDDNDDNQNASVPEVPERPTKTSEPKEEESLEAEKQDTFSRFFQAFDEFAGSDNVSESEHKDTATGDTEPHLLYKDQLEFALAARNLTFDDYLKTQSLLKNENTPEQEPEETNNNRPASPDLINLQDMKLDDEEIKEIGERWKSSKYLQTFHPQKAQ</sequence>
<evidence type="ECO:0000313" key="3">
    <source>
        <dbReference type="Proteomes" id="UP000281553"/>
    </source>
</evidence>
<accession>A0A3P7KZD1</accession>
<protein>
    <submittedName>
        <fullName evidence="2">Uncharacterized protein</fullName>
    </submittedName>
</protein>
<feature type="region of interest" description="Disordered" evidence="1">
    <location>
        <begin position="1"/>
        <end position="84"/>
    </location>
</feature>
<dbReference type="AlphaFoldDB" id="A0A3P7KZD1"/>
<feature type="compositionally biased region" description="Basic and acidic residues" evidence="1">
    <location>
        <begin position="1"/>
        <end position="12"/>
    </location>
</feature>
<feature type="region of interest" description="Disordered" evidence="1">
    <location>
        <begin position="96"/>
        <end position="115"/>
    </location>
</feature>
<evidence type="ECO:0000256" key="1">
    <source>
        <dbReference type="SAM" id="MobiDB-lite"/>
    </source>
</evidence>
<dbReference type="EMBL" id="UYRU01049351">
    <property type="protein sequence ID" value="VDN10525.1"/>
    <property type="molecule type" value="Genomic_DNA"/>
</dbReference>
<feature type="compositionally biased region" description="Basic and acidic residues" evidence="1">
    <location>
        <begin position="103"/>
        <end position="115"/>
    </location>
</feature>
<dbReference type="Proteomes" id="UP000281553">
    <property type="component" value="Unassembled WGS sequence"/>
</dbReference>
<feature type="region of interest" description="Disordered" evidence="1">
    <location>
        <begin position="144"/>
        <end position="172"/>
    </location>
</feature>
<reference evidence="2 3" key="1">
    <citation type="submission" date="2018-11" db="EMBL/GenBank/DDBJ databases">
        <authorList>
            <consortium name="Pathogen Informatics"/>
        </authorList>
    </citation>
    <scope>NUCLEOTIDE SEQUENCE [LARGE SCALE GENOMIC DNA]</scope>
</reference>
<gene>
    <name evidence="2" type="ORF">DILT_LOCUS6356</name>
</gene>
<name>A0A3P7KZD1_DIBLA</name>
<feature type="compositionally biased region" description="Basic and acidic residues" evidence="1">
    <location>
        <begin position="61"/>
        <end position="71"/>
    </location>
</feature>